<comment type="similarity">
    <text evidence="1">Belongs to the sel-1 family.</text>
</comment>
<evidence type="ECO:0000313" key="4">
    <source>
        <dbReference type="Proteomes" id="UP001165060"/>
    </source>
</evidence>
<dbReference type="Pfam" id="PF08238">
    <property type="entry name" value="Sel1"/>
    <property type="match status" value="3"/>
</dbReference>
<dbReference type="Gene3D" id="1.25.40.10">
    <property type="entry name" value="Tetratricopeptide repeat domain"/>
    <property type="match status" value="1"/>
</dbReference>
<feature type="region of interest" description="Disordered" evidence="2">
    <location>
        <begin position="311"/>
        <end position="332"/>
    </location>
</feature>
<dbReference type="SUPFAM" id="SSF81901">
    <property type="entry name" value="HCP-like"/>
    <property type="match status" value="1"/>
</dbReference>
<dbReference type="InterPro" id="IPR050767">
    <property type="entry name" value="Sel1_AlgK"/>
</dbReference>
<dbReference type="PANTHER" id="PTHR11102:SF160">
    <property type="entry name" value="ERAD-ASSOCIATED E3 UBIQUITIN-PROTEIN LIGASE COMPONENT HRD3"/>
    <property type="match status" value="1"/>
</dbReference>
<dbReference type="InterPro" id="IPR006597">
    <property type="entry name" value="Sel1-like"/>
</dbReference>
<protein>
    <submittedName>
        <fullName evidence="3">Uncharacterized protein</fullName>
    </submittedName>
</protein>
<accession>A0ABQ6MAZ7</accession>
<gene>
    <name evidence="3" type="ORF">TeGR_g2159</name>
</gene>
<dbReference type="Proteomes" id="UP001165060">
    <property type="component" value="Unassembled WGS sequence"/>
</dbReference>
<dbReference type="EMBL" id="BRYB01002634">
    <property type="protein sequence ID" value="GMI22984.1"/>
    <property type="molecule type" value="Genomic_DNA"/>
</dbReference>
<reference evidence="3 4" key="1">
    <citation type="journal article" date="2023" name="Commun. Biol.">
        <title>Genome analysis of Parmales, the sister group of diatoms, reveals the evolutionary specialization of diatoms from phago-mixotrophs to photoautotrophs.</title>
        <authorList>
            <person name="Ban H."/>
            <person name="Sato S."/>
            <person name="Yoshikawa S."/>
            <person name="Yamada K."/>
            <person name="Nakamura Y."/>
            <person name="Ichinomiya M."/>
            <person name="Sato N."/>
            <person name="Blanc-Mathieu R."/>
            <person name="Endo H."/>
            <person name="Kuwata A."/>
            <person name="Ogata H."/>
        </authorList>
    </citation>
    <scope>NUCLEOTIDE SEQUENCE [LARGE SCALE GENOMIC DNA]</scope>
</reference>
<evidence type="ECO:0000256" key="2">
    <source>
        <dbReference type="SAM" id="MobiDB-lite"/>
    </source>
</evidence>
<comment type="caution">
    <text evidence="3">The sequence shown here is derived from an EMBL/GenBank/DDBJ whole genome shotgun (WGS) entry which is preliminary data.</text>
</comment>
<feature type="compositionally biased region" description="Pro residues" evidence="2">
    <location>
        <begin position="109"/>
        <end position="138"/>
    </location>
</feature>
<evidence type="ECO:0000256" key="1">
    <source>
        <dbReference type="ARBA" id="ARBA00038101"/>
    </source>
</evidence>
<dbReference type="SMART" id="SM00671">
    <property type="entry name" value="SEL1"/>
    <property type="match status" value="3"/>
</dbReference>
<feature type="region of interest" description="Disordered" evidence="2">
    <location>
        <begin position="101"/>
        <end position="138"/>
    </location>
</feature>
<evidence type="ECO:0000313" key="3">
    <source>
        <dbReference type="EMBL" id="GMI22984.1"/>
    </source>
</evidence>
<organism evidence="3 4">
    <name type="scientific">Tetraparma gracilis</name>
    <dbReference type="NCBI Taxonomy" id="2962635"/>
    <lineage>
        <taxon>Eukaryota</taxon>
        <taxon>Sar</taxon>
        <taxon>Stramenopiles</taxon>
        <taxon>Ochrophyta</taxon>
        <taxon>Bolidophyceae</taxon>
        <taxon>Parmales</taxon>
        <taxon>Triparmaceae</taxon>
        <taxon>Tetraparma</taxon>
    </lineage>
</organism>
<sequence>MPSSVSSEAVHRASLLLTHPHAALLFNRSGFGTKQAGEDAAGEDAKSCWSRCLLEPHCRAATHVPRTSTAQPGGRCLGYASSDPTGELLFASLLPSSSSRTRFFDPTDPDLPPPFSSFGPPSPPPPPTPLLVPPALPPPQSLSRLSPLKFPVDASPSHERVSAKHKRDAANLRRFDNSPENVLVPPSKLYLGSGYNATVSFSLYALPTTYPSPAPVLSLEGGEAGKAVFPKLLLVEAGALFVSYNAEQKAPPGAGGKDTSVDGVVYRPPPSLDPARGFTYHVTVSQSCVRNTCTSRAYVGPKLLLEHSFSFPLPAPGEDPDEPAPPERPERDFPHLCALCRKPGLAQPNAVIHDLSFSQAAASPEFLAARPPTDGSNVWGMEQSWGVPPLGPPPYPGGPTPHLSLAMRLFKQARAVLTYRSIGSDLEVLRVEAELGDAGELPEDAVVSDSVVVAHAAQRMLEHDVEALFDFYDALHDVPQNGTAAAYYLAHALLYLNEAEQLSPATAAEGGEFVGLFRSYATAVHARLTASPPPDPATPHTHFPTYILHETSSADFYGRHSGRCTASALGFAQAASAALGYVGRGMTRDVDPAFIDAGGLDAKSGGGYGEENEGYQWHRNRVLAGRLFASVAYNPNAGGLVKAEAQYNLGVMHMHQQGRVGGDEWDALRLWTSAAELGLVNAMTGLGSFHSRPRTYANGTKVPANATIAFKWTKAAADSGDRGAKHELGTAYLHGNKFNVKQSFYKACRYLGESASLGHPYSLLELGVALTDQASWLSRLGRLLETDSISFKEKEMEEDGAELIVGVGQLKFLILHDSWGQEFSVPLGFDCYSGRKLLQTLALMGPWTHDEIDVGIEYWNQEDDVMAANAFDSCALTGTLVCAVNSIFLNDLNLDPGFDNRMYIRDLRLMLANDDDFESLGWLADCFWGELPPEEAACAIDKDLAWKLYKEANALGDDTSAFAMAMKLWAGSVPSEGKNVTAAYELLDDLIAHSQGSAGAWMAKVGIVIYEGAASLWERYVKFIATHLLGKREGAVQEL</sequence>
<proteinExistence type="inferred from homology"/>
<dbReference type="InterPro" id="IPR011990">
    <property type="entry name" value="TPR-like_helical_dom_sf"/>
</dbReference>
<keyword evidence="4" id="KW-1185">Reference proteome</keyword>
<name>A0ABQ6MAZ7_9STRA</name>
<dbReference type="PANTHER" id="PTHR11102">
    <property type="entry name" value="SEL-1-LIKE PROTEIN"/>
    <property type="match status" value="1"/>
</dbReference>